<reference evidence="2" key="1">
    <citation type="journal article" date="2020" name="bioRxiv">
        <title>Genomic and phenotypic heterogeneity of clinical isolates of the human pathogens Aspergillus fumigatus, Aspergillus lentulus and Aspergillus fumigatiaffinis.</title>
        <authorList>
            <person name="dos Santos R.A.C."/>
            <person name="Steenwyk J.L."/>
            <person name="Rivero-Menendez O."/>
            <person name="Mead M.E."/>
            <person name="Silva L.P."/>
            <person name="Bastos R.W."/>
            <person name="Alastruey-Izquierdo A."/>
            <person name="Goldman G.H."/>
            <person name="Rokas A."/>
        </authorList>
    </citation>
    <scope>NUCLEOTIDE SEQUENCE</scope>
    <source>
        <strain evidence="2">CNM-CM6805</strain>
    </source>
</reference>
<feature type="transmembrane region" description="Helical" evidence="1">
    <location>
        <begin position="453"/>
        <end position="473"/>
    </location>
</feature>
<feature type="transmembrane region" description="Helical" evidence="1">
    <location>
        <begin position="33"/>
        <end position="61"/>
    </location>
</feature>
<protein>
    <recommendedName>
        <fullName evidence="4">Transmembrane protein</fullName>
    </recommendedName>
</protein>
<comment type="caution">
    <text evidence="2">The sequence shown here is derived from an EMBL/GenBank/DDBJ whole genome shotgun (WGS) entry which is preliminary data.</text>
</comment>
<proteinExistence type="predicted"/>
<dbReference type="EMBL" id="JAAAPX010000045">
    <property type="protein sequence ID" value="KAF4237487.1"/>
    <property type="molecule type" value="Genomic_DNA"/>
</dbReference>
<keyword evidence="1" id="KW-1133">Transmembrane helix</keyword>
<reference evidence="2" key="2">
    <citation type="submission" date="2020-04" db="EMBL/GenBank/DDBJ databases">
        <authorList>
            <person name="Santos R.A.C."/>
            <person name="Steenwyk J.L."/>
            <person name="Rivero-Menendez O."/>
            <person name="Mead M.E."/>
            <person name="Silva L.P."/>
            <person name="Bastos R.W."/>
            <person name="Alastruey-Izquierdo A."/>
            <person name="Goldman G.H."/>
            <person name="Rokas A."/>
        </authorList>
    </citation>
    <scope>NUCLEOTIDE SEQUENCE</scope>
    <source>
        <strain evidence="2">CNM-CM6805</strain>
    </source>
</reference>
<sequence>MVHALNGYHAVSPDSDRRASGHYKLRVSDITTLISAALTVIKIIVGAWTGIILWNSVFILLERPGMQVNQVQQVLTFYIPPLRKTGSVLLVSILLLLVIPQQLISPLLSGALDWGYGWEFQRDAIQVQSGDPAASPINWFWYYYSSWVRAGTVRRAAAYASIAWDNSTLDRGHCRHIVNDLGGSAASKYGSAVNSTAANVVMPCIRIDSIDFPSSPPSTEIWDLVHASIMNEGNDRLTRVEDGPLAYGTDGDGVLFDVNDRPSQHGNFPPQGSFEMDVPSPYRKSGLMTAVILITSLQPLNGKNCTDIGDQSIFGPTRYNNIFSTKQNGNYYYCTTYAVVNLTAGIAVSPISTYVTPRVVEASMNASQMEILPGPWVQEAMYLMPDVMSMFSQMNSTPLPTWGNLEDYTSKLIRYSYQGAWDALSRSYEPNTSSIPVHLYEPRQVAIVSHTRVYAWLAISLLVQVSCFVLLVGSRLLKRENILDGNLSALLTDPSALYEKMGERFNPSFIEPTISEKLGTIYLQREDEQGYRLIPKD</sequence>
<name>A0A8H4MA74_9EURO</name>
<evidence type="ECO:0000256" key="1">
    <source>
        <dbReference type="SAM" id="Phobius"/>
    </source>
</evidence>
<organism evidence="2 3">
    <name type="scientific">Aspergillus fumigatiaffinis</name>
    <dbReference type="NCBI Taxonomy" id="340414"/>
    <lineage>
        <taxon>Eukaryota</taxon>
        <taxon>Fungi</taxon>
        <taxon>Dikarya</taxon>
        <taxon>Ascomycota</taxon>
        <taxon>Pezizomycotina</taxon>
        <taxon>Eurotiomycetes</taxon>
        <taxon>Eurotiomycetidae</taxon>
        <taxon>Eurotiales</taxon>
        <taxon>Aspergillaceae</taxon>
        <taxon>Aspergillus</taxon>
        <taxon>Aspergillus subgen. Fumigati</taxon>
    </lineage>
</organism>
<keyword evidence="1" id="KW-0812">Transmembrane</keyword>
<accession>A0A8H4MA74</accession>
<keyword evidence="1" id="KW-0472">Membrane</keyword>
<keyword evidence="3" id="KW-1185">Reference proteome</keyword>
<evidence type="ECO:0000313" key="2">
    <source>
        <dbReference type="EMBL" id="KAF4237487.1"/>
    </source>
</evidence>
<dbReference type="AlphaFoldDB" id="A0A8H4MA74"/>
<gene>
    <name evidence="2" type="ORF">CNMCM6805_006985</name>
</gene>
<evidence type="ECO:0000313" key="3">
    <source>
        <dbReference type="Proteomes" id="UP000653565"/>
    </source>
</evidence>
<dbReference type="Proteomes" id="UP000653565">
    <property type="component" value="Unassembled WGS sequence"/>
</dbReference>
<evidence type="ECO:0008006" key="4">
    <source>
        <dbReference type="Google" id="ProtNLM"/>
    </source>
</evidence>